<dbReference type="SUPFAM" id="SSF102588">
    <property type="entry name" value="LmbE-like"/>
    <property type="match status" value="1"/>
</dbReference>
<dbReference type="InterPro" id="IPR024078">
    <property type="entry name" value="LmbE-like_dom_sf"/>
</dbReference>
<dbReference type="AlphaFoldDB" id="A0AAU3I333"/>
<dbReference type="GO" id="GO:0016137">
    <property type="term" value="P:glycoside metabolic process"/>
    <property type="evidence" value="ECO:0007669"/>
    <property type="project" value="UniProtKB-ARBA"/>
</dbReference>
<dbReference type="InterPro" id="IPR003737">
    <property type="entry name" value="GlcNAc_PI_deacetylase-related"/>
</dbReference>
<dbReference type="PANTHER" id="PTHR12993:SF26">
    <property type="entry name" value="1D-MYO-INOSITOL 2-ACETAMIDO-2-DEOXY-ALPHA-D-GLUCOPYRANOSIDE DEACETYLASE"/>
    <property type="match status" value="1"/>
</dbReference>
<dbReference type="Gene3D" id="3.40.50.10320">
    <property type="entry name" value="LmbE-like"/>
    <property type="match status" value="1"/>
</dbReference>
<proteinExistence type="predicted"/>
<feature type="compositionally biased region" description="Basic and acidic residues" evidence="2">
    <location>
        <begin position="220"/>
        <end position="241"/>
    </location>
</feature>
<organism evidence="3">
    <name type="scientific">Streptomyces sp. NBC_01393</name>
    <dbReference type="NCBI Taxonomy" id="2903851"/>
    <lineage>
        <taxon>Bacteria</taxon>
        <taxon>Bacillati</taxon>
        <taxon>Actinomycetota</taxon>
        <taxon>Actinomycetes</taxon>
        <taxon>Kitasatosporales</taxon>
        <taxon>Streptomycetaceae</taxon>
        <taxon>Streptomyces</taxon>
    </lineage>
</organism>
<sequence length="688" mass="76053">MSFGIPELHRRTSVRGRVESVVQPAGGAPARASLVQVLAHPDDDLYFINPDLQRALEAGHRVTSVYLTAAEADGRNIDTRDPRRMDSPPDYEGYAEARQQGLRAAYADMVTGDRESEWARDVFTFSTGVTADRSTLLAAPHVQLFFFGLRIVNTGHGFPAHVPPVRLVKLWNGESPAQLTLLAAESPLRGPQEITKDGLLRSLVEMLHRTRPDQFWTMDPDPRHTEWDEERGPKSSDHQDHTAAAQFAVAALERYVVEGGVPPLVDNCVGYGNKIWPSNLTEDGWAEKKRVLEVYTSADGHDCRHRYCGDLQLFDGADTRRYGWSTRARYEGGTDWLHLQADGRLAAYAMLGGRVAVWTESEPGSDSWSRPVFLPGGGLTPALSVAPDSTGGVHLVALRRTRGLAGQVDVEIVRMWRQAHTGAMEPWERIGNPEEHTKDWRICREIGIPEAAVGSSGFLHVFARNFGAGVSVRRESADGWDGWEDIRGREMQDCLTAVLMSTGRIELFGANRSGAVRWYQDGMYGPYKMQDGVTSGDPDAWRPVGGLTPVQIGRSRVVLFYREEDSGEVMCLRQRPDGRWNQRVERLGGHGGTGRIAALRQPVGREDSIVLARRNAGNRLSTAVVATQGREQPPEWTDHDVLIARPPALARDHVGRVVVAVMGTDARVRVIRQKTQDVADGFGPPTVV</sequence>
<dbReference type="Pfam" id="PF02585">
    <property type="entry name" value="PIG-L"/>
    <property type="match status" value="1"/>
</dbReference>
<reference evidence="3" key="1">
    <citation type="submission" date="2022-10" db="EMBL/GenBank/DDBJ databases">
        <title>The complete genomes of actinobacterial strains from the NBC collection.</title>
        <authorList>
            <person name="Joergensen T.S."/>
            <person name="Alvarez Arevalo M."/>
            <person name="Sterndorff E.B."/>
            <person name="Faurdal D."/>
            <person name="Vuksanovic O."/>
            <person name="Mourched A.-S."/>
            <person name="Charusanti P."/>
            <person name="Shaw S."/>
            <person name="Blin K."/>
            <person name="Weber T."/>
        </authorList>
    </citation>
    <scope>NUCLEOTIDE SEQUENCE</scope>
    <source>
        <strain evidence="3">NBC_01393</strain>
    </source>
</reference>
<dbReference type="GO" id="GO:0016811">
    <property type="term" value="F:hydrolase activity, acting on carbon-nitrogen (but not peptide) bonds, in linear amides"/>
    <property type="evidence" value="ECO:0007669"/>
    <property type="project" value="TreeGrafter"/>
</dbReference>
<evidence type="ECO:0000256" key="1">
    <source>
        <dbReference type="ARBA" id="ARBA00022833"/>
    </source>
</evidence>
<dbReference type="EMBL" id="CP109546">
    <property type="protein sequence ID" value="WTZ12291.1"/>
    <property type="molecule type" value="Genomic_DNA"/>
</dbReference>
<protein>
    <submittedName>
        <fullName evidence="3">PIG-L family deacetylase</fullName>
    </submittedName>
</protein>
<evidence type="ECO:0000256" key="2">
    <source>
        <dbReference type="SAM" id="MobiDB-lite"/>
    </source>
</evidence>
<dbReference type="SUPFAM" id="SSF89372">
    <property type="entry name" value="Fucose-specific lectin"/>
    <property type="match status" value="1"/>
</dbReference>
<gene>
    <name evidence="3" type="ORF">OG699_32535</name>
</gene>
<accession>A0AAU3I333</accession>
<keyword evidence="1" id="KW-0862">Zinc</keyword>
<evidence type="ECO:0000313" key="3">
    <source>
        <dbReference type="EMBL" id="WTZ12291.1"/>
    </source>
</evidence>
<dbReference type="PANTHER" id="PTHR12993">
    <property type="entry name" value="N-ACETYLGLUCOSAMINYL-PHOSPHATIDYLINOSITOL DE-N-ACETYLASE-RELATED"/>
    <property type="match status" value="1"/>
</dbReference>
<feature type="region of interest" description="Disordered" evidence="2">
    <location>
        <begin position="214"/>
        <end position="242"/>
    </location>
</feature>
<name>A0AAU3I333_9ACTN</name>